<comment type="caution">
    <text evidence="6">The sequence shown here is derived from an EMBL/GenBank/DDBJ whole genome shotgun (WGS) entry which is preliminary data.</text>
</comment>
<evidence type="ECO:0000313" key="7">
    <source>
        <dbReference type="Proteomes" id="UP000185598"/>
    </source>
</evidence>
<proteinExistence type="inferred from homology"/>
<dbReference type="InterPro" id="IPR006626">
    <property type="entry name" value="PbH1"/>
</dbReference>
<dbReference type="PANTHER" id="PTHR31339">
    <property type="entry name" value="PECTIN LYASE-RELATED"/>
    <property type="match status" value="1"/>
</dbReference>
<evidence type="ECO:0000256" key="4">
    <source>
        <dbReference type="RuleBase" id="RU361169"/>
    </source>
</evidence>
<keyword evidence="2 4" id="KW-0378">Hydrolase</keyword>
<keyword evidence="3 4" id="KW-0326">Glycosidase</keyword>
<evidence type="ECO:0000313" key="6">
    <source>
        <dbReference type="EMBL" id="OLP50077.1"/>
    </source>
</evidence>
<dbReference type="Pfam" id="PF00295">
    <property type="entry name" value="Glyco_hydro_28"/>
    <property type="match status" value="1"/>
</dbReference>
<gene>
    <name evidence="6" type="ORF">BJF91_12115</name>
    <name evidence="5" type="ORF">GGQ71_003084</name>
</gene>
<dbReference type="AlphaFoldDB" id="A0A1Q9A690"/>
<reference evidence="6 7" key="1">
    <citation type="submission" date="2016-09" db="EMBL/GenBank/DDBJ databases">
        <title>Rhizobium oryziradicis sp. nov., isolated from the root of rice.</title>
        <authorList>
            <person name="Zhao J."/>
            <person name="Zhang X."/>
        </authorList>
    </citation>
    <scope>NUCLEOTIDE SEQUENCE [LARGE SCALE GENOMIC DNA]</scope>
    <source>
        <strain evidence="6 7">14971</strain>
    </source>
</reference>
<evidence type="ECO:0000313" key="8">
    <source>
        <dbReference type="Proteomes" id="UP000544107"/>
    </source>
</evidence>
<reference evidence="5 8" key="2">
    <citation type="submission" date="2020-08" db="EMBL/GenBank/DDBJ databases">
        <title>Genomic Encyclopedia of Type Strains, Phase IV (KMG-IV): sequencing the most valuable type-strain genomes for metagenomic binning, comparative biology and taxonomic classification.</title>
        <authorList>
            <person name="Goeker M."/>
        </authorList>
    </citation>
    <scope>NUCLEOTIDE SEQUENCE [LARGE SCALE GENOMIC DNA]</scope>
    <source>
        <strain evidence="5 8">DSM 100021</strain>
    </source>
</reference>
<evidence type="ECO:0000256" key="3">
    <source>
        <dbReference type="ARBA" id="ARBA00023295"/>
    </source>
</evidence>
<sequence length="444" mass="47411">MTDMLDVVIAHQQGDRTEAIQAAMDALSSGGGGRVVLAAGVHAVGGLQLRSDVELHLAEGAVLSPVPDYQAYSDNIVSVIAEKSNRGMLVARGASHIALTGPGKIDAGGDAFITGDDESVGVFIPAEFRPRVLVLEGCRGVRLDRLHVENSPMWTLHFVNCEDVHLSDMKVRNNCRLPNTDGMVLDACRRVLIEDCEIETADDGICLKTSAGPDGRAIGTCEDVTVRRCTVSSQSCALKLGTESFGDFARVIFEDCRVERSNRGLGIFSRDGGKVSDVRFSRISLDCHETPDGFWGSGEALTVTVVDRVPERPAGSVRGLVVEDISGRMEGAINLVAWAASGIHDVALRRVQLAQQPGALGTGLRYDMRPTNADLAPAPEAHGRANAWTRGADGRIVGVVDYPGGMPGLFASGVEGLVVDDLVIDRPQPLPDGWNRLDRVEEKN</sequence>
<dbReference type="SMART" id="SM00710">
    <property type="entry name" value="PbH1"/>
    <property type="match status" value="4"/>
</dbReference>
<dbReference type="InterPro" id="IPR011050">
    <property type="entry name" value="Pectin_lyase_fold/virulence"/>
</dbReference>
<dbReference type="RefSeq" id="WP_075613969.1">
    <property type="nucleotide sequence ID" value="NZ_JACIED010000003.1"/>
</dbReference>
<evidence type="ECO:0000313" key="5">
    <source>
        <dbReference type="EMBL" id="MBB4008804.1"/>
    </source>
</evidence>
<dbReference type="GO" id="GO:0004650">
    <property type="term" value="F:polygalacturonase activity"/>
    <property type="evidence" value="ECO:0007669"/>
    <property type="project" value="InterPro"/>
</dbReference>
<dbReference type="Proteomes" id="UP000544107">
    <property type="component" value="Unassembled WGS sequence"/>
</dbReference>
<evidence type="ECO:0000256" key="1">
    <source>
        <dbReference type="ARBA" id="ARBA00008834"/>
    </source>
</evidence>
<comment type="similarity">
    <text evidence="1 4">Belongs to the glycosyl hydrolase 28 family.</text>
</comment>
<organism evidence="6 7">
    <name type="scientific">Allorhizobium taibaishanense</name>
    <dbReference type="NCBI Taxonomy" id="887144"/>
    <lineage>
        <taxon>Bacteria</taxon>
        <taxon>Pseudomonadati</taxon>
        <taxon>Pseudomonadota</taxon>
        <taxon>Alphaproteobacteria</taxon>
        <taxon>Hyphomicrobiales</taxon>
        <taxon>Rhizobiaceae</taxon>
        <taxon>Rhizobium/Agrobacterium group</taxon>
        <taxon>Allorhizobium</taxon>
    </lineage>
</organism>
<name>A0A1Q9A690_9HYPH</name>
<dbReference type="OrthoDB" id="9795222at2"/>
<dbReference type="EMBL" id="JACIED010000003">
    <property type="protein sequence ID" value="MBB4008804.1"/>
    <property type="molecule type" value="Genomic_DNA"/>
</dbReference>
<dbReference type="STRING" id="887144.BJF91_12115"/>
<protein>
    <submittedName>
        <fullName evidence="6">Polygalacturonase</fullName>
    </submittedName>
</protein>
<dbReference type="Gene3D" id="2.160.20.10">
    <property type="entry name" value="Single-stranded right-handed beta-helix, Pectin lyase-like"/>
    <property type="match status" value="1"/>
</dbReference>
<dbReference type="InterPro" id="IPR051801">
    <property type="entry name" value="GH28_Enzymes"/>
</dbReference>
<accession>A0A1Q9A690</accession>
<dbReference type="EMBL" id="MKIN01000021">
    <property type="protein sequence ID" value="OLP50077.1"/>
    <property type="molecule type" value="Genomic_DNA"/>
</dbReference>
<dbReference type="InterPro" id="IPR000743">
    <property type="entry name" value="Glyco_hydro_28"/>
</dbReference>
<dbReference type="SUPFAM" id="SSF51126">
    <property type="entry name" value="Pectin lyase-like"/>
    <property type="match status" value="1"/>
</dbReference>
<evidence type="ECO:0000256" key="2">
    <source>
        <dbReference type="ARBA" id="ARBA00022801"/>
    </source>
</evidence>
<dbReference type="Proteomes" id="UP000185598">
    <property type="component" value="Unassembled WGS sequence"/>
</dbReference>
<dbReference type="InterPro" id="IPR012334">
    <property type="entry name" value="Pectin_lyas_fold"/>
</dbReference>
<dbReference type="PANTHER" id="PTHR31339:SF0">
    <property type="entry name" value="PECTIN LYASE-LIKE SUPERFAMILY PROTEIN"/>
    <property type="match status" value="1"/>
</dbReference>
<dbReference type="GO" id="GO:0005975">
    <property type="term" value="P:carbohydrate metabolic process"/>
    <property type="evidence" value="ECO:0007669"/>
    <property type="project" value="InterPro"/>
</dbReference>
<keyword evidence="7" id="KW-1185">Reference proteome</keyword>